<feature type="domain" description="DUF1330" evidence="1">
    <location>
        <begin position="4"/>
        <end position="93"/>
    </location>
</feature>
<evidence type="ECO:0000259" key="1">
    <source>
        <dbReference type="Pfam" id="PF07045"/>
    </source>
</evidence>
<dbReference type="OrthoDB" id="516779at2"/>
<evidence type="ECO:0000313" key="2">
    <source>
        <dbReference type="EMBL" id="SDM63793.1"/>
    </source>
</evidence>
<dbReference type="PANTHER" id="PTHR41521">
    <property type="match status" value="1"/>
</dbReference>
<accession>A0A1G9UV72</accession>
<dbReference type="EMBL" id="FNHP01000010">
    <property type="protein sequence ID" value="SDM63793.1"/>
    <property type="molecule type" value="Genomic_DNA"/>
</dbReference>
<dbReference type="Gene3D" id="3.30.70.100">
    <property type="match status" value="1"/>
</dbReference>
<dbReference type="RefSeq" id="WP_091571843.1">
    <property type="nucleotide sequence ID" value="NZ_FNHP01000010.1"/>
</dbReference>
<dbReference type="InterPro" id="IPR010753">
    <property type="entry name" value="DUF1330"/>
</dbReference>
<reference evidence="3" key="1">
    <citation type="submission" date="2016-10" db="EMBL/GenBank/DDBJ databases">
        <authorList>
            <person name="Varghese N."/>
            <person name="Submissions S."/>
        </authorList>
    </citation>
    <scope>NUCLEOTIDE SEQUENCE [LARGE SCALE GENOMIC DNA]</scope>
    <source>
        <strain evidence="3">EPL6</strain>
    </source>
</reference>
<gene>
    <name evidence="2" type="ORF">SAMN05428957_11035</name>
</gene>
<dbReference type="PANTHER" id="PTHR41521:SF4">
    <property type="entry name" value="BLR0684 PROTEIN"/>
    <property type="match status" value="1"/>
</dbReference>
<keyword evidence="3" id="KW-1185">Reference proteome</keyword>
<dbReference type="STRING" id="1527607.SAMN05428957_11035"/>
<organism evidence="2 3">
    <name type="scientific">Oryzisolibacter propanilivorax</name>
    <dbReference type="NCBI Taxonomy" id="1527607"/>
    <lineage>
        <taxon>Bacteria</taxon>
        <taxon>Pseudomonadati</taxon>
        <taxon>Pseudomonadota</taxon>
        <taxon>Betaproteobacteria</taxon>
        <taxon>Burkholderiales</taxon>
        <taxon>Comamonadaceae</taxon>
        <taxon>Oryzisolibacter</taxon>
    </lineage>
</organism>
<proteinExistence type="predicted"/>
<dbReference type="InterPro" id="IPR011008">
    <property type="entry name" value="Dimeric_a/b-barrel"/>
</dbReference>
<dbReference type="SUPFAM" id="SSF54909">
    <property type="entry name" value="Dimeric alpha+beta barrel"/>
    <property type="match status" value="1"/>
</dbReference>
<dbReference type="Proteomes" id="UP000198552">
    <property type="component" value="Unassembled WGS sequence"/>
</dbReference>
<dbReference type="AlphaFoldDB" id="A0A1G9UV72"/>
<evidence type="ECO:0000313" key="3">
    <source>
        <dbReference type="Proteomes" id="UP000198552"/>
    </source>
</evidence>
<protein>
    <submittedName>
        <fullName evidence="2">Uncharacterized conserved protein, DUF1330 family</fullName>
    </submittedName>
</protein>
<name>A0A1G9UV72_9BURK</name>
<dbReference type="Pfam" id="PF07045">
    <property type="entry name" value="DUF1330"/>
    <property type="match status" value="1"/>
</dbReference>
<sequence>MTAAYVVGRVSVKESHSWALYRGQVNATLEPWGGELLLRGRKVAALSAMDEQYSDIVAIRFPDQAAARGWFDSPQYQALIALRSNAADVVLTLYES</sequence>